<dbReference type="AlphaFoldDB" id="A0A382XGR5"/>
<gene>
    <name evidence="1" type="ORF">METZ01_LOCUS423200</name>
</gene>
<reference evidence="1" key="1">
    <citation type="submission" date="2018-05" db="EMBL/GenBank/DDBJ databases">
        <authorList>
            <person name="Lanie J.A."/>
            <person name="Ng W.-L."/>
            <person name="Kazmierczak K.M."/>
            <person name="Andrzejewski T.M."/>
            <person name="Davidsen T.M."/>
            <person name="Wayne K.J."/>
            <person name="Tettelin H."/>
            <person name="Glass J.I."/>
            <person name="Rusch D."/>
            <person name="Podicherti R."/>
            <person name="Tsui H.-C.T."/>
            <person name="Winkler M.E."/>
        </authorList>
    </citation>
    <scope>NUCLEOTIDE SEQUENCE</scope>
</reference>
<accession>A0A382XGR5</accession>
<dbReference type="SUPFAM" id="SSF74853">
    <property type="entry name" value="Lamin A/C globular tail domain"/>
    <property type="match status" value="1"/>
</dbReference>
<sequence>MIEIYNPLNEPIDLSNYYLSDSDKYYQWINGESIGNFDFLIKFPSGSSIASQGTYTITTQSNSDFSDSYDY</sequence>
<feature type="non-terminal residue" evidence="1">
    <location>
        <position position="71"/>
    </location>
</feature>
<evidence type="ECO:0000313" key="1">
    <source>
        <dbReference type="EMBL" id="SVD70346.1"/>
    </source>
</evidence>
<proteinExistence type="predicted"/>
<dbReference type="InterPro" id="IPR036415">
    <property type="entry name" value="Lamin_tail_dom_sf"/>
</dbReference>
<protein>
    <submittedName>
        <fullName evidence="1">Uncharacterized protein</fullName>
    </submittedName>
</protein>
<organism evidence="1">
    <name type="scientific">marine metagenome</name>
    <dbReference type="NCBI Taxonomy" id="408172"/>
    <lineage>
        <taxon>unclassified sequences</taxon>
        <taxon>metagenomes</taxon>
        <taxon>ecological metagenomes</taxon>
    </lineage>
</organism>
<name>A0A382XGR5_9ZZZZ</name>
<dbReference type="EMBL" id="UINC01167694">
    <property type="protein sequence ID" value="SVD70346.1"/>
    <property type="molecule type" value="Genomic_DNA"/>
</dbReference>